<dbReference type="PANTHER" id="PTHR10259">
    <property type="entry name" value="THIOPURINE S-METHYLTRANSFERASE"/>
    <property type="match status" value="1"/>
</dbReference>
<evidence type="ECO:0000256" key="2">
    <source>
        <dbReference type="ARBA" id="ARBA00004496"/>
    </source>
</evidence>
<dbReference type="EMBL" id="JBBDHC010000012">
    <property type="protein sequence ID" value="MEJ1249862.1"/>
    <property type="molecule type" value="Genomic_DNA"/>
</dbReference>
<dbReference type="InterPro" id="IPR029063">
    <property type="entry name" value="SAM-dependent_MTases_sf"/>
</dbReference>
<dbReference type="PROSITE" id="PS51585">
    <property type="entry name" value="SAM_MT_TPMT"/>
    <property type="match status" value="1"/>
</dbReference>
<dbReference type="RefSeq" id="WP_337335577.1">
    <property type="nucleotide sequence ID" value="NZ_JBBDHC010000012.1"/>
</dbReference>
<dbReference type="InterPro" id="IPR022474">
    <property type="entry name" value="Thiopur_S-MeTfrase_Se/Te_detox"/>
</dbReference>
<evidence type="ECO:0000256" key="7">
    <source>
        <dbReference type="ARBA" id="ARBA00022679"/>
    </source>
</evidence>
<comment type="similarity">
    <text evidence="3 9">Belongs to the class I-like SAM-binding methyltransferase superfamily. TPMT family.</text>
</comment>
<feature type="binding site" evidence="9">
    <location>
        <position position="123"/>
    </location>
    <ligand>
        <name>S-adenosyl-L-methionine</name>
        <dbReference type="ChEBI" id="CHEBI:59789"/>
    </ligand>
</feature>
<evidence type="ECO:0000256" key="4">
    <source>
        <dbReference type="ARBA" id="ARBA00011905"/>
    </source>
</evidence>
<dbReference type="PIRSF" id="PIRSF023956">
    <property type="entry name" value="Thiopurine_S-methyltransferase"/>
    <property type="match status" value="1"/>
</dbReference>
<evidence type="ECO:0000256" key="6">
    <source>
        <dbReference type="ARBA" id="ARBA00022603"/>
    </source>
</evidence>
<dbReference type="AlphaFoldDB" id="A0AAW9R6M6"/>
<gene>
    <name evidence="9" type="primary">tpm</name>
    <name evidence="10" type="ORF">WB794_09285</name>
</gene>
<evidence type="ECO:0000256" key="9">
    <source>
        <dbReference type="HAMAP-Rule" id="MF_00812"/>
    </source>
</evidence>
<dbReference type="CDD" id="cd02440">
    <property type="entry name" value="AdoMet_MTases"/>
    <property type="match status" value="1"/>
</dbReference>
<evidence type="ECO:0000256" key="8">
    <source>
        <dbReference type="ARBA" id="ARBA00022691"/>
    </source>
</evidence>
<dbReference type="NCBIfam" id="NF009732">
    <property type="entry name" value="PRK13255.1"/>
    <property type="match status" value="1"/>
</dbReference>
<dbReference type="NCBIfam" id="TIGR03840">
    <property type="entry name" value="TMPT_Se_Te"/>
    <property type="match status" value="1"/>
</dbReference>
<keyword evidence="5 9" id="KW-0963">Cytoplasm</keyword>
<name>A0AAW9R6M6_9GAMM</name>
<proteinExistence type="inferred from homology"/>
<dbReference type="SUPFAM" id="SSF53335">
    <property type="entry name" value="S-adenosyl-L-methionine-dependent methyltransferases"/>
    <property type="match status" value="1"/>
</dbReference>
<evidence type="ECO:0000313" key="10">
    <source>
        <dbReference type="EMBL" id="MEJ1249862.1"/>
    </source>
</evidence>
<reference evidence="10 11" key="1">
    <citation type="journal article" date="2016" name="Antonie Van Leeuwenhoek">
        <title>Denitratimonas tolerans gen. nov., sp. nov., a denitrifying bacterium isolated from a bioreactor for tannery wastewater treatment.</title>
        <authorList>
            <person name="Han S.I."/>
            <person name="Kim J.O."/>
            <person name="Lee Y.R."/>
            <person name="Ekpeghere K.I."/>
            <person name="Koh S.C."/>
            <person name="Whang K.S."/>
        </authorList>
    </citation>
    <scope>NUCLEOTIDE SEQUENCE [LARGE SCALE GENOMIC DNA]</scope>
    <source>
        <strain evidence="10 11">KACC 17565</strain>
    </source>
</reference>
<dbReference type="EC" id="2.1.1.67" evidence="4 9"/>
<comment type="caution">
    <text evidence="10">The sequence shown here is derived from an EMBL/GenBank/DDBJ whole genome shotgun (WGS) entry which is preliminary data.</text>
</comment>
<evidence type="ECO:0000256" key="3">
    <source>
        <dbReference type="ARBA" id="ARBA00008145"/>
    </source>
</evidence>
<dbReference type="Gene3D" id="3.40.50.150">
    <property type="entry name" value="Vaccinia Virus protein VP39"/>
    <property type="match status" value="1"/>
</dbReference>
<comment type="catalytic activity">
    <reaction evidence="1 9">
        <text>S-adenosyl-L-methionine + a thiopurine = S-adenosyl-L-homocysteine + a thiopurine S-methylether.</text>
        <dbReference type="EC" id="2.1.1.67"/>
    </reaction>
</comment>
<dbReference type="InterPro" id="IPR025835">
    <property type="entry name" value="Thiopurine_S-MeTrfase"/>
</dbReference>
<protein>
    <recommendedName>
        <fullName evidence="4 9">Thiopurine S-methyltransferase</fullName>
        <ecNumber evidence="4 9">2.1.1.67</ecNumber>
    </recommendedName>
    <alternativeName>
        <fullName evidence="9">Thiopurine methyltransferase</fullName>
    </alternativeName>
</protein>
<dbReference type="GO" id="GO:0010038">
    <property type="term" value="P:response to metal ion"/>
    <property type="evidence" value="ECO:0007669"/>
    <property type="project" value="InterPro"/>
</dbReference>
<feature type="binding site" evidence="9">
    <location>
        <position position="66"/>
    </location>
    <ligand>
        <name>S-adenosyl-L-methionine</name>
        <dbReference type="ChEBI" id="CHEBI:59789"/>
    </ligand>
</feature>
<dbReference type="PANTHER" id="PTHR10259:SF11">
    <property type="entry name" value="THIOPURINE S-METHYLTRANSFERASE"/>
    <property type="match status" value="1"/>
</dbReference>
<dbReference type="GO" id="GO:0008119">
    <property type="term" value="F:thiopurine S-methyltransferase activity"/>
    <property type="evidence" value="ECO:0007669"/>
    <property type="project" value="UniProtKB-UniRule"/>
</dbReference>
<keyword evidence="7 9" id="KW-0808">Transferase</keyword>
<feature type="binding site" evidence="9">
    <location>
        <position position="10"/>
    </location>
    <ligand>
        <name>S-adenosyl-L-methionine</name>
        <dbReference type="ChEBI" id="CHEBI:59789"/>
    </ligand>
</feature>
<evidence type="ECO:0000313" key="11">
    <source>
        <dbReference type="Proteomes" id="UP001364472"/>
    </source>
</evidence>
<dbReference type="HAMAP" id="MF_00812">
    <property type="entry name" value="Thiopur_methtran"/>
    <property type="match status" value="1"/>
</dbReference>
<keyword evidence="8 9" id="KW-0949">S-adenosyl-L-methionine</keyword>
<dbReference type="Proteomes" id="UP001364472">
    <property type="component" value="Unassembled WGS sequence"/>
</dbReference>
<evidence type="ECO:0000256" key="5">
    <source>
        <dbReference type="ARBA" id="ARBA00022490"/>
    </source>
</evidence>
<organism evidence="10 11">
    <name type="scientific">Denitratimonas tolerans</name>
    <dbReference type="NCBI Taxonomy" id="1338420"/>
    <lineage>
        <taxon>Bacteria</taxon>
        <taxon>Pseudomonadati</taxon>
        <taxon>Pseudomonadota</taxon>
        <taxon>Gammaproteobacteria</taxon>
        <taxon>Lysobacterales</taxon>
        <taxon>Lysobacteraceae</taxon>
        <taxon>Denitratimonas</taxon>
    </lineage>
</organism>
<accession>A0AAW9R6M6</accession>
<dbReference type="GO" id="GO:0032259">
    <property type="term" value="P:methylation"/>
    <property type="evidence" value="ECO:0007669"/>
    <property type="project" value="UniProtKB-KW"/>
</dbReference>
<sequence length="231" mass="25597">MDAEFWQQRWREGRIGFHHDAPMPLLVAHWPRLALPPDSRVLVPLCGKSLDMLWLAAQGHRVLGVELSPLAIAQFLEENRLTARTWDSPLGRHYLADRIELIQGDAFALDSNTLAGCTAIYDRAAIIALPPALRRHYAASVYARLPPGARGLMITLEYPQAEKDGPPFSVEEPEVRALLEPGWQVDVIERRDILASQTSFVEQGVTALDTAVYALWHEGAPHAAEAASRSG</sequence>
<dbReference type="GO" id="GO:0005737">
    <property type="term" value="C:cytoplasm"/>
    <property type="evidence" value="ECO:0007669"/>
    <property type="project" value="UniProtKB-SubCell"/>
</dbReference>
<dbReference type="InterPro" id="IPR008854">
    <property type="entry name" value="TPMT"/>
</dbReference>
<dbReference type="FunFam" id="3.40.50.150:FF:000101">
    <property type="entry name" value="Thiopurine S-methyltransferase"/>
    <property type="match status" value="1"/>
</dbReference>
<dbReference type="Pfam" id="PF05724">
    <property type="entry name" value="TPMT"/>
    <property type="match status" value="1"/>
</dbReference>
<keyword evidence="6 9" id="KW-0489">Methyltransferase</keyword>
<feature type="binding site" evidence="9">
    <location>
        <position position="45"/>
    </location>
    <ligand>
        <name>S-adenosyl-L-methionine</name>
        <dbReference type="ChEBI" id="CHEBI:59789"/>
    </ligand>
</feature>
<evidence type="ECO:0000256" key="1">
    <source>
        <dbReference type="ARBA" id="ARBA00000903"/>
    </source>
</evidence>
<keyword evidence="11" id="KW-1185">Reference proteome</keyword>
<comment type="subcellular location">
    <subcellularLocation>
        <location evidence="2 9">Cytoplasm</location>
    </subcellularLocation>
</comment>